<dbReference type="AlphaFoldDB" id="A0A409VKU6"/>
<dbReference type="Gene3D" id="3.40.50.1000">
    <property type="entry name" value="HAD superfamily/HAD-like"/>
    <property type="match status" value="1"/>
</dbReference>
<organism evidence="2 3">
    <name type="scientific">Gymnopilus dilepis</name>
    <dbReference type="NCBI Taxonomy" id="231916"/>
    <lineage>
        <taxon>Eukaryota</taxon>
        <taxon>Fungi</taxon>
        <taxon>Dikarya</taxon>
        <taxon>Basidiomycota</taxon>
        <taxon>Agaricomycotina</taxon>
        <taxon>Agaricomycetes</taxon>
        <taxon>Agaricomycetidae</taxon>
        <taxon>Agaricales</taxon>
        <taxon>Agaricineae</taxon>
        <taxon>Hymenogastraceae</taxon>
        <taxon>Gymnopilus</taxon>
    </lineage>
</organism>
<dbReference type="GO" id="GO:0046403">
    <property type="term" value="F:polynucleotide 3'-phosphatase activity"/>
    <property type="evidence" value="ECO:0007669"/>
    <property type="project" value="TreeGrafter"/>
</dbReference>
<dbReference type="InterPro" id="IPR023214">
    <property type="entry name" value="HAD_sf"/>
</dbReference>
<dbReference type="PANTHER" id="PTHR12083">
    <property type="entry name" value="BIFUNCTIONAL POLYNUCLEOTIDE PHOSPHATASE/KINASE"/>
    <property type="match status" value="1"/>
</dbReference>
<sequence length="445" mass="50319">MSSAGSNASPVAGPSKKRKLNEVDASPEPTQKTAKIHPFFAKRQPTSSEPTPESTFKWLKPLGPTGSCLHGANLDPKASPKVAFLDLDGTVIQSDFASKTPKGQKPTWAWWRSFVPDRLKELYDSGYAIVLITNQAIKPAALTTWKEKIPLIGQALSQVPFRILAATQKDQYRKPMPGMWYEIERIFKEEGVEIDKSNSFFVGDAAGRQYPKSKGDFSSTDRKWALNVGLPFFTPEEYFLKLPRHENISMPGFHVSSLPNLPHITPTSSPIIPSPKKQETVLFVGYPCLGKSTFFRRYFEPEGYVHINQDTLKTREKCVKALRENLEAGKSCVIDNTNRNVATRKPYIDLCKAHNVPIRCFLFTGSAELAWHNNLYRAFNMPPSAAAKEPTRALLPYLAFTSFREGYEEPQMSEGYSEIKKVNWVFEGTEEERQRWSMWLQIDGK</sequence>
<evidence type="ECO:0000313" key="2">
    <source>
        <dbReference type="EMBL" id="PPQ66882.1"/>
    </source>
</evidence>
<dbReference type="PANTHER" id="PTHR12083:SF9">
    <property type="entry name" value="BIFUNCTIONAL POLYNUCLEOTIDE PHOSPHATASE_KINASE"/>
    <property type="match status" value="1"/>
</dbReference>
<feature type="region of interest" description="Disordered" evidence="1">
    <location>
        <begin position="1"/>
        <end position="54"/>
    </location>
</feature>
<dbReference type="Pfam" id="PF13671">
    <property type="entry name" value="AAA_33"/>
    <property type="match status" value="1"/>
</dbReference>
<dbReference type="InterPro" id="IPR036412">
    <property type="entry name" value="HAD-like_sf"/>
</dbReference>
<evidence type="ECO:0000256" key="1">
    <source>
        <dbReference type="SAM" id="MobiDB-lite"/>
    </source>
</evidence>
<protein>
    <recommendedName>
        <fullName evidence="4">Polynucleotide kinase 3'-phosphatase</fullName>
    </recommendedName>
</protein>
<evidence type="ECO:0008006" key="4">
    <source>
        <dbReference type="Google" id="ProtNLM"/>
    </source>
</evidence>
<keyword evidence="3" id="KW-1185">Reference proteome</keyword>
<dbReference type="STRING" id="231916.A0A409VKU6"/>
<gene>
    <name evidence="2" type="ORF">CVT26_009822</name>
</gene>
<dbReference type="SUPFAM" id="SSF56784">
    <property type="entry name" value="HAD-like"/>
    <property type="match status" value="1"/>
</dbReference>
<dbReference type="Pfam" id="PF08645">
    <property type="entry name" value="PNK3P"/>
    <property type="match status" value="1"/>
</dbReference>
<dbReference type="InterPro" id="IPR013954">
    <property type="entry name" value="PNK3P"/>
</dbReference>
<dbReference type="OrthoDB" id="19045at2759"/>
<evidence type="ECO:0000313" key="3">
    <source>
        <dbReference type="Proteomes" id="UP000284706"/>
    </source>
</evidence>
<dbReference type="FunCoup" id="A0A409VKU6">
    <property type="interactions" value="134"/>
</dbReference>
<dbReference type="GO" id="GO:0046404">
    <property type="term" value="F:ATP-dependent polydeoxyribonucleotide 5'-hydroxyl-kinase activity"/>
    <property type="evidence" value="ECO:0007669"/>
    <property type="project" value="TreeGrafter"/>
</dbReference>
<feature type="compositionally biased region" description="Polar residues" evidence="1">
    <location>
        <begin position="44"/>
        <end position="54"/>
    </location>
</feature>
<reference evidence="2 3" key="1">
    <citation type="journal article" date="2018" name="Evol. Lett.">
        <title>Horizontal gene cluster transfer increased hallucinogenic mushroom diversity.</title>
        <authorList>
            <person name="Reynolds H.T."/>
            <person name="Vijayakumar V."/>
            <person name="Gluck-Thaler E."/>
            <person name="Korotkin H.B."/>
            <person name="Matheny P.B."/>
            <person name="Slot J.C."/>
        </authorList>
    </citation>
    <scope>NUCLEOTIDE SEQUENCE [LARGE SCALE GENOMIC DNA]</scope>
    <source>
        <strain evidence="2 3">SRW20</strain>
    </source>
</reference>
<comment type="caution">
    <text evidence="2">The sequence shown here is derived from an EMBL/GenBank/DDBJ whole genome shotgun (WGS) entry which is preliminary data.</text>
</comment>
<dbReference type="Proteomes" id="UP000284706">
    <property type="component" value="Unassembled WGS sequence"/>
</dbReference>
<dbReference type="SUPFAM" id="SSF52540">
    <property type="entry name" value="P-loop containing nucleoside triphosphate hydrolases"/>
    <property type="match status" value="1"/>
</dbReference>
<dbReference type="EMBL" id="NHYE01005619">
    <property type="protein sequence ID" value="PPQ66882.1"/>
    <property type="molecule type" value="Genomic_DNA"/>
</dbReference>
<dbReference type="NCBIfam" id="TIGR01664">
    <property type="entry name" value="DNA-3'-Pase"/>
    <property type="match status" value="1"/>
</dbReference>
<dbReference type="Gene3D" id="3.40.50.300">
    <property type="entry name" value="P-loop containing nucleotide triphosphate hydrolases"/>
    <property type="match status" value="1"/>
</dbReference>
<dbReference type="FunFam" id="3.40.50.300:FF:000737">
    <property type="entry name" value="Bifunctional polynucleotide phosphatase/kinase"/>
    <property type="match status" value="1"/>
</dbReference>
<dbReference type="NCBIfam" id="TIGR01662">
    <property type="entry name" value="HAD-SF-IIIA"/>
    <property type="match status" value="1"/>
</dbReference>
<accession>A0A409VKU6</accession>
<dbReference type="GO" id="GO:0003690">
    <property type="term" value="F:double-stranded DNA binding"/>
    <property type="evidence" value="ECO:0007669"/>
    <property type="project" value="TreeGrafter"/>
</dbReference>
<dbReference type="InParanoid" id="A0A409VKU6"/>
<dbReference type="GO" id="GO:0006281">
    <property type="term" value="P:DNA repair"/>
    <property type="evidence" value="ECO:0007669"/>
    <property type="project" value="TreeGrafter"/>
</dbReference>
<dbReference type="InterPro" id="IPR006549">
    <property type="entry name" value="HAD-SF_hydro_IIIA"/>
</dbReference>
<dbReference type="InterPro" id="IPR006551">
    <property type="entry name" value="Polynucleotide_phosphatase"/>
</dbReference>
<name>A0A409VKU6_9AGAR</name>
<dbReference type="InterPro" id="IPR027417">
    <property type="entry name" value="P-loop_NTPase"/>
</dbReference>
<proteinExistence type="predicted"/>